<dbReference type="EMBL" id="CP074694">
    <property type="protein sequence ID" value="QVL32621.1"/>
    <property type="molecule type" value="Genomic_DNA"/>
</dbReference>
<dbReference type="AlphaFoldDB" id="A0A8E6EYR1"/>
<dbReference type="KEGG" id="tsph:KIH39_01505"/>
<reference evidence="1" key="1">
    <citation type="submission" date="2021-05" db="EMBL/GenBank/DDBJ databases">
        <title>Complete genome sequence of the cellulolytic planctomycete Telmatocola sphagniphila SP2T and characterization of the first cellulase from planctomycetes.</title>
        <authorList>
            <person name="Rakitin A.L."/>
            <person name="Beletsky A.V."/>
            <person name="Naumoff D.G."/>
            <person name="Kulichevskaya I.S."/>
            <person name="Mardanov A.V."/>
            <person name="Ravin N.V."/>
            <person name="Dedysh S.N."/>
        </authorList>
    </citation>
    <scope>NUCLEOTIDE SEQUENCE</scope>
    <source>
        <strain evidence="1">SP2T</strain>
    </source>
</reference>
<evidence type="ECO:0000313" key="1">
    <source>
        <dbReference type="EMBL" id="QVL32621.1"/>
    </source>
</evidence>
<evidence type="ECO:0000313" key="2">
    <source>
        <dbReference type="Proteomes" id="UP000676194"/>
    </source>
</evidence>
<proteinExistence type="predicted"/>
<gene>
    <name evidence="1" type="ORF">KIH39_01505</name>
</gene>
<accession>A0A8E6EYR1</accession>
<keyword evidence="2" id="KW-1185">Reference proteome</keyword>
<dbReference type="Proteomes" id="UP000676194">
    <property type="component" value="Chromosome"/>
</dbReference>
<protein>
    <submittedName>
        <fullName evidence="1">Uncharacterized protein</fullName>
    </submittedName>
</protein>
<sequence>MSNLRILQPTASELLSGAKLRSQAEIDDYCAFCMTMRHQFQRSALSGDGQATLNRIHQSRLADLGLNEALQRLSEAEEEIATLLCTVPSVKGLYVVRAMTAEWLLGENG</sequence>
<name>A0A8E6EYR1_9BACT</name>
<dbReference type="RefSeq" id="WP_213497513.1">
    <property type="nucleotide sequence ID" value="NZ_CP074694.1"/>
</dbReference>
<organism evidence="1 2">
    <name type="scientific">Telmatocola sphagniphila</name>
    <dbReference type="NCBI Taxonomy" id="1123043"/>
    <lineage>
        <taxon>Bacteria</taxon>
        <taxon>Pseudomonadati</taxon>
        <taxon>Planctomycetota</taxon>
        <taxon>Planctomycetia</taxon>
        <taxon>Gemmatales</taxon>
        <taxon>Gemmataceae</taxon>
    </lineage>
</organism>